<proteinExistence type="predicted"/>
<dbReference type="AlphaFoldDB" id="Q0AC35"/>
<accession>Q0AC35</accession>
<dbReference type="RefSeq" id="WP_011627998.1">
    <property type="nucleotide sequence ID" value="NC_008340.1"/>
</dbReference>
<dbReference type="Proteomes" id="UP000001962">
    <property type="component" value="Chromosome"/>
</dbReference>
<dbReference type="EMBL" id="CP000453">
    <property type="protein sequence ID" value="ABI55602.1"/>
    <property type="molecule type" value="Genomic_DNA"/>
</dbReference>
<dbReference type="KEGG" id="aeh:Mlg_0247"/>
<evidence type="ECO:0000313" key="1">
    <source>
        <dbReference type="EMBL" id="ABI55602.1"/>
    </source>
</evidence>
<dbReference type="HOGENOM" id="CLU_2379876_0_0_6"/>
<name>Q0AC35_ALKEH</name>
<evidence type="ECO:0000313" key="2">
    <source>
        <dbReference type="Proteomes" id="UP000001962"/>
    </source>
</evidence>
<sequence>MQRLEELQEPLGGLSGEPRLVLLPADLTSDELQAWSRGFTEALDAGLTAWGKRRPKRQDAQVLAVIKETAEGRSSLANPGAIIRDWLRDRLARR</sequence>
<organism evidence="1 2">
    <name type="scientific">Alkalilimnicola ehrlichii (strain ATCC BAA-1101 / DSM 17681 / MLHE-1)</name>
    <dbReference type="NCBI Taxonomy" id="187272"/>
    <lineage>
        <taxon>Bacteria</taxon>
        <taxon>Pseudomonadati</taxon>
        <taxon>Pseudomonadota</taxon>
        <taxon>Gammaproteobacteria</taxon>
        <taxon>Chromatiales</taxon>
        <taxon>Ectothiorhodospiraceae</taxon>
        <taxon>Alkalilimnicola</taxon>
    </lineage>
</organism>
<protein>
    <submittedName>
        <fullName evidence="1">Uncharacterized protein</fullName>
    </submittedName>
</protein>
<keyword evidence="2" id="KW-1185">Reference proteome</keyword>
<gene>
    <name evidence="1" type="ordered locus">Mlg_0247</name>
</gene>
<reference evidence="2" key="1">
    <citation type="submission" date="2006-08" db="EMBL/GenBank/DDBJ databases">
        <title>Complete sequence of Alkalilimnicola ehrilichei MLHE-1.</title>
        <authorList>
            <person name="Copeland A."/>
            <person name="Lucas S."/>
            <person name="Lapidus A."/>
            <person name="Barry K."/>
            <person name="Detter J.C."/>
            <person name="Glavina del Rio T."/>
            <person name="Hammon N."/>
            <person name="Israni S."/>
            <person name="Dalin E."/>
            <person name="Tice H."/>
            <person name="Pitluck S."/>
            <person name="Sims D."/>
            <person name="Brettin T."/>
            <person name="Bruce D."/>
            <person name="Han C."/>
            <person name="Tapia R."/>
            <person name="Gilna P."/>
            <person name="Schmutz J."/>
            <person name="Larimer F."/>
            <person name="Land M."/>
            <person name="Hauser L."/>
            <person name="Kyrpides N."/>
            <person name="Mikhailova N."/>
            <person name="Oremland R.S."/>
            <person name="Hoeft S.E."/>
            <person name="Switzer-Blum J."/>
            <person name="Kulp T."/>
            <person name="King G."/>
            <person name="Tabita R."/>
            <person name="Witte B."/>
            <person name="Santini J.M."/>
            <person name="Basu P."/>
            <person name="Hollibaugh J.T."/>
            <person name="Xie G."/>
            <person name="Stolz J.F."/>
            <person name="Richardson P."/>
        </authorList>
    </citation>
    <scope>NUCLEOTIDE SEQUENCE [LARGE SCALE GENOMIC DNA]</scope>
    <source>
        <strain evidence="2">ATCC BAA-1101 / DSM 17681 / MLHE-1</strain>
    </source>
</reference>